<keyword evidence="1" id="KW-0808">Transferase</keyword>
<dbReference type="Proteomes" id="UP000548326">
    <property type="component" value="Unassembled WGS sequence"/>
</dbReference>
<gene>
    <name evidence="1" type="ORF">HDF22_001987</name>
</gene>
<proteinExistence type="predicted"/>
<evidence type="ECO:0000313" key="2">
    <source>
        <dbReference type="Proteomes" id="UP000548326"/>
    </source>
</evidence>
<accession>A0A841J9N1</accession>
<dbReference type="AlphaFoldDB" id="A0A841J9N1"/>
<organism evidence="1 2">
    <name type="scientific">Mucilaginibacter lappiensis</name>
    <dbReference type="NCBI Taxonomy" id="354630"/>
    <lineage>
        <taxon>Bacteria</taxon>
        <taxon>Pseudomonadati</taxon>
        <taxon>Bacteroidota</taxon>
        <taxon>Sphingobacteriia</taxon>
        <taxon>Sphingobacteriales</taxon>
        <taxon>Sphingobacteriaceae</taxon>
        <taxon>Mucilaginibacter</taxon>
    </lineage>
</organism>
<keyword evidence="1" id="KW-0548">Nucleotidyltransferase</keyword>
<dbReference type="RefSeq" id="WP_183587169.1">
    <property type="nucleotide sequence ID" value="NZ_JACHCA010000004.1"/>
</dbReference>
<reference evidence="1 2" key="1">
    <citation type="submission" date="2020-08" db="EMBL/GenBank/DDBJ databases">
        <title>Genomic Encyclopedia of Type Strains, Phase IV (KMG-V): Genome sequencing to study the core and pangenomes of soil and plant-associated prokaryotes.</title>
        <authorList>
            <person name="Whitman W."/>
        </authorList>
    </citation>
    <scope>NUCLEOTIDE SEQUENCE [LARGE SCALE GENOMIC DNA]</scope>
    <source>
        <strain evidence="1 2">MP601</strain>
    </source>
</reference>
<comment type="caution">
    <text evidence="1">The sequence shown here is derived from an EMBL/GenBank/DDBJ whole genome shotgun (WGS) entry which is preliminary data.</text>
</comment>
<dbReference type="GO" id="GO:0003887">
    <property type="term" value="F:DNA-directed DNA polymerase activity"/>
    <property type="evidence" value="ECO:0007669"/>
    <property type="project" value="UniProtKB-EC"/>
</dbReference>
<protein>
    <submittedName>
        <fullName evidence="1">Error-prone DNA polymerase</fullName>
        <ecNumber evidence="1">2.7.7.7</ecNumber>
    </submittedName>
</protein>
<evidence type="ECO:0000313" key="1">
    <source>
        <dbReference type="EMBL" id="MBB6127879.1"/>
    </source>
</evidence>
<name>A0A841J9N1_9SPHI</name>
<dbReference type="EC" id="2.7.7.7" evidence="1"/>
<sequence>MVEGKLQIEGEVIHLVAKRCFNLNSLLLGLTIYNLDDLPLLALARADETTVPSPDSREVFHKGRNFR</sequence>
<dbReference type="EMBL" id="JACHCA010000004">
    <property type="protein sequence ID" value="MBB6127879.1"/>
    <property type="molecule type" value="Genomic_DNA"/>
</dbReference>